<evidence type="ECO:0000313" key="1">
    <source>
        <dbReference type="EMBL" id="KAJ4948805.1"/>
    </source>
</evidence>
<accession>A0AAD6BP11</accession>
<dbReference type="EMBL" id="JAPTMU010000001">
    <property type="protein sequence ID" value="KAJ4948805.1"/>
    <property type="molecule type" value="Genomic_DNA"/>
</dbReference>
<keyword evidence="2" id="KW-1185">Reference proteome</keyword>
<gene>
    <name evidence="1" type="ORF">JOQ06_020328</name>
</gene>
<organism evidence="1 2">
    <name type="scientific">Pogonophryne albipinna</name>
    <dbReference type="NCBI Taxonomy" id="1090488"/>
    <lineage>
        <taxon>Eukaryota</taxon>
        <taxon>Metazoa</taxon>
        <taxon>Chordata</taxon>
        <taxon>Craniata</taxon>
        <taxon>Vertebrata</taxon>
        <taxon>Euteleostomi</taxon>
        <taxon>Actinopterygii</taxon>
        <taxon>Neopterygii</taxon>
        <taxon>Teleostei</taxon>
        <taxon>Neoteleostei</taxon>
        <taxon>Acanthomorphata</taxon>
        <taxon>Eupercaria</taxon>
        <taxon>Perciformes</taxon>
        <taxon>Notothenioidei</taxon>
        <taxon>Pogonophryne</taxon>
    </lineage>
</organism>
<evidence type="ECO:0000313" key="2">
    <source>
        <dbReference type="Proteomes" id="UP001219934"/>
    </source>
</evidence>
<proteinExistence type="predicted"/>
<dbReference type="Proteomes" id="UP001219934">
    <property type="component" value="Unassembled WGS sequence"/>
</dbReference>
<reference evidence="1" key="1">
    <citation type="submission" date="2022-11" db="EMBL/GenBank/DDBJ databases">
        <title>Chromosome-level genome of Pogonophryne albipinna.</title>
        <authorList>
            <person name="Jo E."/>
        </authorList>
    </citation>
    <scope>NUCLEOTIDE SEQUENCE</scope>
    <source>
        <strain evidence="1">SGF0006</strain>
        <tissue evidence="1">Muscle</tissue>
    </source>
</reference>
<comment type="caution">
    <text evidence="1">The sequence shown here is derived from an EMBL/GenBank/DDBJ whole genome shotgun (WGS) entry which is preliminary data.</text>
</comment>
<dbReference type="AlphaFoldDB" id="A0AAD6BP11"/>
<protein>
    <submittedName>
        <fullName evidence="1">Uncharacterized protein</fullName>
    </submittedName>
</protein>
<feature type="non-terminal residue" evidence="1">
    <location>
        <position position="1"/>
    </location>
</feature>
<sequence length="76" mass="8977">LVYKQELFYDSRKLTSAVSNLFFSEAKRRLTRLAGRFELYSLYPPAADESHHIERLSLNFPAQHYLTLKYPPNVEE</sequence>
<name>A0AAD6BP11_9TELE</name>